<dbReference type="Pfam" id="PF20414">
    <property type="entry name" value="DUF6698"/>
    <property type="match status" value="1"/>
</dbReference>
<keyword evidence="2" id="KW-1185">Reference proteome</keyword>
<dbReference type="AlphaFoldDB" id="A0A165CNG1"/>
<evidence type="ECO:0000313" key="1">
    <source>
        <dbReference type="EMBL" id="KZV82796.1"/>
    </source>
</evidence>
<organism evidence="1 2">
    <name type="scientific">Exidia glandulosa HHB12029</name>
    <dbReference type="NCBI Taxonomy" id="1314781"/>
    <lineage>
        <taxon>Eukaryota</taxon>
        <taxon>Fungi</taxon>
        <taxon>Dikarya</taxon>
        <taxon>Basidiomycota</taxon>
        <taxon>Agaricomycotina</taxon>
        <taxon>Agaricomycetes</taxon>
        <taxon>Auriculariales</taxon>
        <taxon>Exidiaceae</taxon>
        <taxon>Exidia</taxon>
    </lineage>
</organism>
<dbReference type="Proteomes" id="UP000077266">
    <property type="component" value="Unassembled WGS sequence"/>
</dbReference>
<reference evidence="1 2" key="1">
    <citation type="journal article" date="2016" name="Mol. Biol. Evol.">
        <title>Comparative Genomics of Early-Diverging Mushroom-Forming Fungi Provides Insights into the Origins of Lignocellulose Decay Capabilities.</title>
        <authorList>
            <person name="Nagy L.G."/>
            <person name="Riley R."/>
            <person name="Tritt A."/>
            <person name="Adam C."/>
            <person name="Daum C."/>
            <person name="Floudas D."/>
            <person name="Sun H."/>
            <person name="Yadav J.S."/>
            <person name="Pangilinan J."/>
            <person name="Larsson K.H."/>
            <person name="Matsuura K."/>
            <person name="Barry K."/>
            <person name="Labutti K."/>
            <person name="Kuo R."/>
            <person name="Ohm R.A."/>
            <person name="Bhattacharya S.S."/>
            <person name="Shirouzu T."/>
            <person name="Yoshinaga Y."/>
            <person name="Martin F.M."/>
            <person name="Grigoriev I.V."/>
            <person name="Hibbett D.S."/>
        </authorList>
    </citation>
    <scope>NUCLEOTIDE SEQUENCE [LARGE SCALE GENOMIC DNA]</scope>
    <source>
        <strain evidence="1 2">HHB12029</strain>
    </source>
</reference>
<name>A0A165CNG1_EXIGL</name>
<dbReference type="EMBL" id="KV426304">
    <property type="protein sequence ID" value="KZV82796.1"/>
    <property type="molecule type" value="Genomic_DNA"/>
</dbReference>
<proteinExistence type="predicted"/>
<accession>A0A165CNG1</accession>
<dbReference type="STRING" id="1314781.A0A165CNG1"/>
<evidence type="ECO:0000313" key="2">
    <source>
        <dbReference type="Proteomes" id="UP000077266"/>
    </source>
</evidence>
<sequence>MHAAIANARGTDAKNIKDIAPALRDWTSSLPAKKEDRGFRHTEVAKLLCPASEDDDIADPAVALEYHHKLRALDPEEWPPFMYYKDVIHDNNPWRGFLKADYVVNVGRVLFCGKASLGGRRPSGNSLAVKYQMRTMTTGALTYIATIAYFAISADINFSPTGSSGEFQYMAFYNHLLTALEDEDETRRTNLLGWWTDKLFSQVHIRVARREGVIPSTERLRLVRPRDDDDLLDY</sequence>
<dbReference type="InterPro" id="IPR046521">
    <property type="entry name" value="DUF6698"/>
</dbReference>
<protein>
    <submittedName>
        <fullName evidence="1">Uncharacterized protein</fullName>
    </submittedName>
</protein>
<dbReference type="InParanoid" id="A0A165CNG1"/>
<dbReference type="OrthoDB" id="2662502at2759"/>
<gene>
    <name evidence="1" type="ORF">EXIGLDRAFT_778213</name>
</gene>